<dbReference type="SUPFAM" id="SSF51445">
    <property type="entry name" value="(Trans)glycosidases"/>
    <property type="match status" value="1"/>
</dbReference>
<dbReference type="PROSITE" id="PS00775">
    <property type="entry name" value="GLYCOSYL_HYDROL_F3"/>
    <property type="match status" value="1"/>
</dbReference>
<dbReference type="InterPro" id="IPR036962">
    <property type="entry name" value="Glyco_hydro_3_N_sf"/>
</dbReference>
<dbReference type="InterPro" id="IPR002772">
    <property type="entry name" value="Glyco_hydro_3_C"/>
</dbReference>
<dbReference type="EMBL" id="JAFIDN010000011">
    <property type="protein sequence ID" value="MBP3193566.1"/>
    <property type="molecule type" value="Genomic_DNA"/>
</dbReference>
<dbReference type="Proteomes" id="UP000673975">
    <property type="component" value="Unassembled WGS sequence"/>
</dbReference>
<sequence>MYSKTIFVFMITAMIAMKGCGPSDDRRDTADQTADPRIAEIMGEMTDRQKIGQLVMATTIWDEGMSDTGDAYDPPSDEQLDHMRRMVQDYHAGSVIVYNWGRAETMAAFNRQLQDWAVENEPGIPLFISADLEYGVAQRIPDEATVFPRQMGVAATGNPDNAYEQGRITAVEGIATGFNWSYSPVVDVNVNPRNPVIGVRSFGESLPLISEMTRAMVKGSQEHGVIATPKHFPGHGDTEFDSHYDLSTVTYDEQTLREIHLPPFQEAFDAGADAIMTAHVIIEALDPDVPATLSERVLTGLLRDEMGFEGIVVTDAMSMDAIDEHWGAGEAAVMAVQAGADIIMATGSPEEQVETFEALYQAYRDGDITPERLDASVARILRIKKKYNLIDNFTPPEPMLANDVTRYSGHLETAQRIAEESITLLRNEDILPFDGDREATTLVAGVAYTDELAELVSGAAADDVITWNYGDGPTDNDPDDRAIRDAVEKAADADRILIFTYSAGELPEGQEKLVEALQETGKPLAVVALGLPYDILSFPDVPAYIASYALDRWPDATPTPVVWEAAVNAVFGAEPGGTLPVEVGSGYPVGHGLSYGQ</sequence>
<dbReference type="InterPro" id="IPR050226">
    <property type="entry name" value="NagZ_Beta-hexosaminidase"/>
</dbReference>
<keyword evidence="5 6" id="KW-0326">Glycosidase</keyword>
<dbReference type="InterPro" id="IPR001764">
    <property type="entry name" value="Glyco_hydro_3_N"/>
</dbReference>
<evidence type="ECO:0000256" key="6">
    <source>
        <dbReference type="RuleBase" id="RU361161"/>
    </source>
</evidence>
<dbReference type="InterPro" id="IPR017853">
    <property type="entry name" value="GH"/>
</dbReference>
<dbReference type="GO" id="GO:0004563">
    <property type="term" value="F:beta-N-acetylhexosaminidase activity"/>
    <property type="evidence" value="ECO:0007669"/>
    <property type="project" value="UniProtKB-EC"/>
</dbReference>
<dbReference type="InterPro" id="IPR036881">
    <property type="entry name" value="Glyco_hydro_3_C_sf"/>
</dbReference>
<evidence type="ECO:0000256" key="4">
    <source>
        <dbReference type="ARBA" id="ARBA00022801"/>
    </source>
</evidence>
<comment type="catalytic activity">
    <reaction evidence="1">
        <text>Hydrolysis of terminal non-reducing N-acetyl-D-hexosamine residues in N-acetyl-beta-D-hexosaminides.</text>
        <dbReference type="EC" id="3.2.1.52"/>
    </reaction>
</comment>
<feature type="domain" description="Glycoside hydrolase family 3 C-terminal" evidence="8">
    <location>
        <begin position="422"/>
        <end position="582"/>
    </location>
</feature>
<dbReference type="InterPro" id="IPR019800">
    <property type="entry name" value="Glyco_hydro_3_AS"/>
</dbReference>
<dbReference type="PANTHER" id="PTHR30480">
    <property type="entry name" value="BETA-HEXOSAMINIDASE-RELATED"/>
    <property type="match status" value="1"/>
</dbReference>
<dbReference type="PRINTS" id="PR00133">
    <property type="entry name" value="GLHYDRLASE3"/>
</dbReference>
<organism evidence="9 10">
    <name type="scientific">Natronogracilivirga saccharolytica</name>
    <dbReference type="NCBI Taxonomy" id="2812953"/>
    <lineage>
        <taxon>Bacteria</taxon>
        <taxon>Pseudomonadati</taxon>
        <taxon>Balneolota</taxon>
        <taxon>Balneolia</taxon>
        <taxon>Balneolales</taxon>
        <taxon>Cyclonatronaceae</taxon>
        <taxon>Natronogracilivirga</taxon>
    </lineage>
</organism>
<dbReference type="GO" id="GO:0005975">
    <property type="term" value="P:carbohydrate metabolic process"/>
    <property type="evidence" value="ECO:0007669"/>
    <property type="project" value="InterPro"/>
</dbReference>
<dbReference type="EC" id="3.2.1.52" evidence="3"/>
<dbReference type="GO" id="GO:0009254">
    <property type="term" value="P:peptidoglycan turnover"/>
    <property type="evidence" value="ECO:0007669"/>
    <property type="project" value="TreeGrafter"/>
</dbReference>
<evidence type="ECO:0000259" key="7">
    <source>
        <dbReference type="Pfam" id="PF00933"/>
    </source>
</evidence>
<reference evidence="9" key="1">
    <citation type="submission" date="2021-02" db="EMBL/GenBank/DDBJ databases">
        <title>Natronogracilivirga saccharolytica gen. nov. sp. nov. a new anaerobic, haloalkiliphilic carbohydrate-fermenting bacterium from soda lake and proposing of Cyclonatronumiaceae fam. nov. in the phylum Balneolaeota.</title>
        <authorList>
            <person name="Zhilina T.N."/>
            <person name="Sorokin D.Y."/>
            <person name="Zavarzina D.G."/>
            <person name="Toshchakov S.V."/>
            <person name="Kublanov I.V."/>
        </authorList>
    </citation>
    <scope>NUCLEOTIDE SEQUENCE</scope>
    <source>
        <strain evidence="9">Z-1702</strain>
    </source>
</reference>
<dbReference type="Pfam" id="PF00933">
    <property type="entry name" value="Glyco_hydro_3"/>
    <property type="match status" value="1"/>
</dbReference>
<protein>
    <recommendedName>
        <fullName evidence="3">beta-N-acetylhexosaminidase</fullName>
        <ecNumber evidence="3">3.2.1.52</ecNumber>
    </recommendedName>
</protein>
<accession>A0A8J7UUE9</accession>
<evidence type="ECO:0000259" key="8">
    <source>
        <dbReference type="Pfam" id="PF01915"/>
    </source>
</evidence>
<dbReference type="RefSeq" id="WP_210513021.1">
    <property type="nucleotide sequence ID" value="NZ_JAFIDN010000011.1"/>
</dbReference>
<dbReference type="Pfam" id="PF01915">
    <property type="entry name" value="Glyco_hydro_3_C"/>
    <property type="match status" value="1"/>
</dbReference>
<feature type="domain" description="Glycoside hydrolase family 3 N-terminal" evidence="7">
    <location>
        <begin position="48"/>
        <end position="383"/>
    </location>
</feature>
<gene>
    <name evidence="9" type="ORF">NATSA_12895</name>
</gene>
<evidence type="ECO:0000313" key="9">
    <source>
        <dbReference type="EMBL" id="MBP3193566.1"/>
    </source>
</evidence>
<proteinExistence type="inferred from homology"/>
<keyword evidence="4 6" id="KW-0378">Hydrolase</keyword>
<evidence type="ECO:0000256" key="2">
    <source>
        <dbReference type="ARBA" id="ARBA00005336"/>
    </source>
</evidence>
<evidence type="ECO:0000256" key="3">
    <source>
        <dbReference type="ARBA" id="ARBA00012663"/>
    </source>
</evidence>
<evidence type="ECO:0000256" key="5">
    <source>
        <dbReference type="ARBA" id="ARBA00023295"/>
    </source>
</evidence>
<evidence type="ECO:0000256" key="1">
    <source>
        <dbReference type="ARBA" id="ARBA00001231"/>
    </source>
</evidence>
<name>A0A8J7UUE9_9BACT</name>
<dbReference type="Gene3D" id="3.20.20.300">
    <property type="entry name" value="Glycoside hydrolase, family 3, N-terminal domain"/>
    <property type="match status" value="1"/>
</dbReference>
<dbReference type="AlphaFoldDB" id="A0A8J7UUE9"/>
<evidence type="ECO:0000313" key="10">
    <source>
        <dbReference type="Proteomes" id="UP000673975"/>
    </source>
</evidence>
<dbReference type="PANTHER" id="PTHR30480:SF13">
    <property type="entry name" value="BETA-HEXOSAMINIDASE"/>
    <property type="match status" value="1"/>
</dbReference>
<dbReference type="SUPFAM" id="SSF52279">
    <property type="entry name" value="Beta-D-glucan exohydrolase, C-terminal domain"/>
    <property type="match status" value="1"/>
</dbReference>
<comment type="similarity">
    <text evidence="2 6">Belongs to the glycosyl hydrolase 3 family.</text>
</comment>
<keyword evidence="10" id="KW-1185">Reference proteome</keyword>
<dbReference type="Gene3D" id="3.40.50.1700">
    <property type="entry name" value="Glycoside hydrolase family 3 C-terminal domain"/>
    <property type="match status" value="1"/>
</dbReference>
<comment type="caution">
    <text evidence="9">The sequence shown here is derived from an EMBL/GenBank/DDBJ whole genome shotgun (WGS) entry which is preliminary data.</text>
</comment>